<dbReference type="OrthoDB" id="1909122at2759"/>
<gene>
    <name evidence="1" type="ORF">CR513_58928</name>
</gene>
<dbReference type="EMBL" id="QJKJ01015326">
    <property type="protein sequence ID" value="RDX62707.1"/>
    <property type="molecule type" value="Genomic_DNA"/>
</dbReference>
<keyword evidence="2" id="KW-1185">Reference proteome</keyword>
<dbReference type="InterPro" id="IPR036397">
    <property type="entry name" value="RNaseH_sf"/>
</dbReference>
<evidence type="ECO:0000313" key="1">
    <source>
        <dbReference type="EMBL" id="RDX62707.1"/>
    </source>
</evidence>
<dbReference type="Gene3D" id="3.30.420.10">
    <property type="entry name" value="Ribonuclease H-like superfamily/Ribonuclease H"/>
    <property type="match status" value="1"/>
</dbReference>
<sequence>MAKMLAASFKSFTLLHVPRDQNERADLLFNLANHDKAKYAIKEVHDEVCRTYIGGQKLASKVAKADYYWLTLKRDCTEFIKKLEEVKGRWAEELPQVLWSYHTTPPHSTTQETPFRLMFEIDAVILIEIDELSPRAIFFQPAQNEEEIRANLDLLQEV</sequence>
<dbReference type="PANTHER" id="PTHR48475:SF1">
    <property type="entry name" value="RNASE H TYPE-1 DOMAIN-CONTAINING PROTEIN"/>
    <property type="match status" value="1"/>
</dbReference>
<dbReference type="GO" id="GO:0003676">
    <property type="term" value="F:nucleic acid binding"/>
    <property type="evidence" value="ECO:0007669"/>
    <property type="project" value="InterPro"/>
</dbReference>
<name>A0A371E9L4_MUCPR</name>
<comment type="caution">
    <text evidence="1">The sequence shown here is derived from an EMBL/GenBank/DDBJ whole genome shotgun (WGS) entry which is preliminary data.</text>
</comment>
<dbReference type="AlphaFoldDB" id="A0A371E9L4"/>
<proteinExistence type="predicted"/>
<organism evidence="1 2">
    <name type="scientific">Mucuna pruriens</name>
    <name type="common">Velvet bean</name>
    <name type="synonym">Dolichos pruriens</name>
    <dbReference type="NCBI Taxonomy" id="157652"/>
    <lineage>
        <taxon>Eukaryota</taxon>
        <taxon>Viridiplantae</taxon>
        <taxon>Streptophyta</taxon>
        <taxon>Embryophyta</taxon>
        <taxon>Tracheophyta</taxon>
        <taxon>Spermatophyta</taxon>
        <taxon>Magnoliopsida</taxon>
        <taxon>eudicotyledons</taxon>
        <taxon>Gunneridae</taxon>
        <taxon>Pentapetalae</taxon>
        <taxon>rosids</taxon>
        <taxon>fabids</taxon>
        <taxon>Fabales</taxon>
        <taxon>Fabaceae</taxon>
        <taxon>Papilionoideae</taxon>
        <taxon>50 kb inversion clade</taxon>
        <taxon>NPAAA clade</taxon>
        <taxon>indigoferoid/millettioid clade</taxon>
        <taxon>Phaseoleae</taxon>
        <taxon>Mucuna</taxon>
    </lineage>
</organism>
<accession>A0A371E9L4</accession>
<evidence type="ECO:0008006" key="3">
    <source>
        <dbReference type="Google" id="ProtNLM"/>
    </source>
</evidence>
<feature type="non-terminal residue" evidence="1">
    <location>
        <position position="1"/>
    </location>
</feature>
<evidence type="ECO:0000313" key="2">
    <source>
        <dbReference type="Proteomes" id="UP000257109"/>
    </source>
</evidence>
<reference evidence="1" key="1">
    <citation type="submission" date="2018-05" db="EMBL/GenBank/DDBJ databases">
        <title>Draft genome of Mucuna pruriens seed.</title>
        <authorList>
            <person name="Nnadi N.E."/>
            <person name="Vos R."/>
            <person name="Hasami M.H."/>
            <person name="Devisetty U.K."/>
            <person name="Aguiy J.C."/>
        </authorList>
    </citation>
    <scope>NUCLEOTIDE SEQUENCE [LARGE SCALE GENOMIC DNA]</scope>
    <source>
        <strain evidence="1">JCA_2017</strain>
    </source>
</reference>
<protein>
    <recommendedName>
        <fullName evidence="3">RNase H type-1 domain-containing protein</fullName>
    </recommendedName>
</protein>
<dbReference type="Proteomes" id="UP000257109">
    <property type="component" value="Unassembled WGS sequence"/>
</dbReference>
<dbReference type="PANTHER" id="PTHR48475">
    <property type="entry name" value="RIBONUCLEASE H"/>
    <property type="match status" value="1"/>
</dbReference>